<feature type="region of interest" description="Disordered" evidence="1">
    <location>
        <begin position="292"/>
        <end position="320"/>
    </location>
</feature>
<keyword evidence="3" id="KW-1185">Reference proteome</keyword>
<name>A0A183GB93_HELPZ</name>
<proteinExistence type="predicted"/>
<protein>
    <submittedName>
        <fullName evidence="4">DUF3800 domain-containing protein</fullName>
    </submittedName>
</protein>
<sequence length="320" mass="36533">MVLPLDIKGVSLPSAIAKEEFGSLWTAWLAYRIFRRSDRPEYEDKVPPPRTCLLLRGFAEDGVEVRVQQVYRLNQFYMKYVAEHTSVENHKVHHSYNKALQKVREEIDEQDARDKPRKTGPTGFAAFEGANPMERDGLPGEVMSKVVTDFNRLVEVLEGWRNYRLWVIVWPLDPTFKDNVLCRLIGRAKSFLEEGGKIATAWPPVTFKKQGKWHNMIDVWKSSDEALLKLQKGGHVFTTASHLLVEGKLFIEAGATKGSEQFFPSYVGTALPKYIYEAIKNRAVEARLPQMVSERPTSRTMSSRGEGMSGPTWAPKRRAY</sequence>
<reference evidence="4" key="2">
    <citation type="submission" date="2019-09" db="UniProtKB">
        <authorList>
            <consortium name="WormBaseParasite"/>
        </authorList>
    </citation>
    <scope>IDENTIFICATION</scope>
</reference>
<accession>A0A183GB93</accession>
<dbReference type="WBParaSite" id="HPBE_0001935001-mRNA-1">
    <property type="protein sequence ID" value="HPBE_0001935001-mRNA-1"/>
    <property type="gene ID" value="HPBE_0001935001"/>
</dbReference>
<evidence type="ECO:0000313" key="3">
    <source>
        <dbReference type="Proteomes" id="UP000050761"/>
    </source>
</evidence>
<evidence type="ECO:0000256" key="1">
    <source>
        <dbReference type="SAM" id="MobiDB-lite"/>
    </source>
</evidence>
<evidence type="ECO:0000313" key="4">
    <source>
        <dbReference type="WBParaSite" id="HPBE_0001935001-mRNA-1"/>
    </source>
</evidence>
<dbReference type="OrthoDB" id="5850610at2759"/>
<evidence type="ECO:0000313" key="2">
    <source>
        <dbReference type="EMBL" id="VDP14861.1"/>
    </source>
</evidence>
<organism evidence="3 4">
    <name type="scientific">Heligmosomoides polygyrus</name>
    <name type="common">Parasitic roundworm</name>
    <dbReference type="NCBI Taxonomy" id="6339"/>
    <lineage>
        <taxon>Eukaryota</taxon>
        <taxon>Metazoa</taxon>
        <taxon>Ecdysozoa</taxon>
        <taxon>Nematoda</taxon>
        <taxon>Chromadorea</taxon>
        <taxon>Rhabditida</taxon>
        <taxon>Rhabditina</taxon>
        <taxon>Rhabditomorpha</taxon>
        <taxon>Strongyloidea</taxon>
        <taxon>Heligmosomidae</taxon>
        <taxon>Heligmosomoides</taxon>
    </lineage>
</organism>
<gene>
    <name evidence="2" type="ORF">HPBE_LOCUS19351</name>
</gene>
<dbReference type="EMBL" id="UZAH01031305">
    <property type="protein sequence ID" value="VDP14861.1"/>
    <property type="molecule type" value="Genomic_DNA"/>
</dbReference>
<accession>A0A3P8AWI6</accession>
<dbReference type="Proteomes" id="UP000050761">
    <property type="component" value="Unassembled WGS sequence"/>
</dbReference>
<feature type="region of interest" description="Disordered" evidence="1">
    <location>
        <begin position="107"/>
        <end position="130"/>
    </location>
</feature>
<dbReference type="AlphaFoldDB" id="A0A183GB93"/>
<reference evidence="2 3" key="1">
    <citation type="submission" date="2018-11" db="EMBL/GenBank/DDBJ databases">
        <authorList>
            <consortium name="Pathogen Informatics"/>
        </authorList>
    </citation>
    <scope>NUCLEOTIDE SEQUENCE [LARGE SCALE GENOMIC DNA]</scope>
</reference>